<evidence type="ECO:0000256" key="1">
    <source>
        <dbReference type="SAM" id="MobiDB-lite"/>
    </source>
</evidence>
<dbReference type="Proteomes" id="UP000837857">
    <property type="component" value="Chromosome 2"/>
</dbReference>
<sequence>MRRGDESLERLIVVGNTEGHVADLQHDVLTSSRTQNRIRISAMWLGPLNHGEISFVLERRPPPTIIRDDEHDQKERKGVAYVV</sequence>
<protein>
    <submittedName>
        <fullName evidence="2">Uncharacterized protein</fullName>
    </submittedName>
</protein>
<reference evidence="2" key="1">
    <citation type="submission" date="2022-03" db="EMBL/GenBank/DDBJ databases">
        <authorList>
            <person name="Martin H S."/>
        </authorList>
    </citation>
    <scope>NUCLEOTIDE SEQUENCE</scope>
</reference>
<evidence type="ECO:0000313" key="2">
    <source>
        <dbReference type="EMBL" id="CAH2050259.1"/>
    </source>
</evidence>
<feature type="region of interest" description="Disordered" evidence="1">
    <location>
        <begin position="64"/>
        <end position="83"/>
    </location>
</feature>
<organism evidence="2 3">
    <name type="scientific">Iphiclides podalirius</name>
    <name type="common">scarce swallowtail</name>
    <dbReference type="NCBI Taxonomy" id="110791"/>
    <lineage>
        <taxon>Eukaryota</taxon>
        <taxon>Metazoa</taxon>
        <taxon>Ecdysozoa</taxon>
        <taxon>Arthropoda</taxon>
        <taxon>Hexapoda</taxon>
        <taxon>Insecta</taxon>
        <taxon>Pterygota</taxon>
        <taxon>Neoptera</taxon>
        <taxon>Endopterygota</taxon>
        <taxon>Lepidoptera</taxon>
        <taxon>Glossata</taxon>
        <taxon>Ditrysia</taxon>
        <taxon>Papilionoidea</taxon>
        <taxon>Papilionidae</taxon>
        <taxon>Papilioninae</taxon>
        <taxon>Iphiclides</taxon>
    </lineage>
</organism>
<name>A0ABN8I8X2_9NEOP</name>
<accession>A0ABN8I8X2</accession>
<dbReference type="EMBL" id="OW152814">
    <property type="protein sequence ID" value="CAH2050259.1"/>
    <property type="molecule type" value="Genomic_DNA"/>
</dbReference>
<keyword evidence="3" id="KW-1185">Reference proteome</keyword>
<feature type="non-terminal residue" evidence="2">
    <location>
        <position position="83"/>
    </location>
</feature>
<evidence type="ECO:0000313" key="3">
    <source>
        <dbReference type="Proteomes" id="UP000837857"/>
    </source>
</evidence>
<gene>
    <name evidence="2" type="ORF">IPOD504_LOCUS7341</name>
</gene>
<proteinExistence type="predicted"/>